<proteinExistence type="predicted"/>
<keyword evidence="1" id="KW-0732">Signal</keyword>
<evidence type="ECO:0000259" key="2">
    <source>
        <dbReference type="Pfam" id="PF00386"/>
    </source>
</evidence>
<feature type="domain" description="C1q" evidence="2">
    <location>
        <begin position="95"/>
        <end position="220"/>
    </location>
</feature>
<dbReference type="Proteomes" id="UP000251993">
    <property type="component" value="Chromosome"/>
</dbReference>
<dbReference type="SUPFAM" id="SSF49842">
    <property type="entry name" value="TNF-like"/>
    <property type="match status" value="1"/>
</dbReference>
<dbReference type="KEGG" id="run:DR864_26105"/>
<dbReference type="Gene3D" id="2.60.120.40">
    <property type="match status" value="1"/>
</dbReference>
<dbReference type="OrthoDB" id="932970at2"/>
<accession>A0A344TQP3</accession>
<feature type="chain" id="PRO_5016871953" description="C1q domain-containing protein" evidence="1">
    <location>
        <begin position="21"/>
        <end position="223"/>
    </location>
</feature>
<keyword evidence="4" id="KW-1185">Reference proteome</keyword>
<evidence type="ECO:0000256" key="1">
    <source>
        <dbReference type="SAM" id="SignalP"/>
    </source>
</evidence>
<dbReference type="AlphaFoldDB" id="A0A344TQP3"/>
<dbReference type="Pfam" id="PF00386">
    <property type="entry name" value="C1q"/>
    <property type="match status" value="1"/>
</dbReference>
<reference evidence="3 4" key="1">
    <citation type="submission" date="2018-07" db="EMBL/GenBank/DDBJ databases">
        <title>Genome sequencing of Runella.</title>
        <authorList>
            <person name="Baek M.-G."/>
            <person name="Yi H."/>
        </authorList>
    </citation>
    <scope>NUCLEOTIDE SEQUENCE [LARGE SCALE GENOMIC DNA]</scope>
    <source>
        <strain evidence="3 4">HYN0085</strain>
    </source>
</reference>
<evidence type="ECO:0000313" key="4">
    <source>
        <dbReference type="Proteomes" id="UP000251993"/>
    </source>
</evidence>
<name>A0A344TQP3_9BACT</name>
<evidence type="ECO:0000313" key="3">
    <source>
        <dbReference type="EMBL" id="AXE20964.1"/>
    </source>
</evidence>
<sequence>MKATTILTVCLLLFIGSVFAQSITIDPAALDLPRVTSLPSCSASTKGRMVYNTTDNKMYYCNGTAWINTEVAGPQNAPAFGVANIGGLNIETSGTTIVPFTTESYDIGNNFNLAAAGVDPNTFIAPFDGIYHFDAYVSLNISGATIISSNFAIIQLLVNNAVATQASYIPVANSNFILQISRDLKLVAGDKVKVAVFEDIAGAQYLKMGALMCTFSGHLVTKY</sequence>
<protein>
    <recommendedName>
        <fullName evidence="2">C1q domain-containing protein</fullName>
    </recommendedName>
</protein>
<dbReference type="RefSeq" id="WP_114069727.1">
    <property type="nucleotide sequence ID" value="NZ_CP030850.1"/>
</dbReference>
<organism evidence="3 4">
    <name type="scientific">Runella rosea</name>
    <dbReference type="NCBI Taxonomy" id="2259595"/>
    <lineage>
        <taxon>Bacteria</taxon>
        <taxon>Pseudomonadati</taxon>
        <taxon>Bacteroidota</taxon>
        <taxon>Cytophagia</taxon>
        <taxon>Cytophagales</taxon>
        <taxon>Spirosomataceae</taxon>
        <taxon>Runella</taxon>
    </lineage>
</organism>
<gene>
    <name evidence="3" type="ORF">DR864_26105</name>
</gene>
<dbReference type="InterPro" id="IPR001073">
    <property type="entry name" value="C1q_dom"/>
</dbReference>
<feature type="signal peptide" evidence="1">
    <location>
        <begin position="1"/>
        <end position="20"/>
    </location>
</feature>
<dbReference type="EMBL" id="CP030850">
    <property type="protein sequence ID" value="AXE20964.1"/>
    <property type="molecule type" value="Genomic_DNA"/>
</dbReference>
<dbReference type="InterPro" id="IPR008983">
    <property type="entry name" value="Tumour_necrosis_fac-like_dom"/>
</dbReference>